<proteinExistence type="predicted"/>
<accession>A0A0X8HAZ3</accession>
<dbReference type="STRING" id="507626.LOKO_00225"/>
<protein>
    <submittedName>
        <fullName evidence="2">Uncharacterized protein</fullName>
    </submittedName>
</protein>
<feature type="transmembrane region" description="Helical" evidence="1">
    <location>
        <begin position="84"/>
        <end position="106"/>
    </location>
</feature>
<dbReference type="OrthoDB" id="9862526at2"/>
<dbReference type="AlphaFoldDB" id="A0A0X8HAZ3"/>
<dbReference type="EMBL" id="CP014226">
    <property type="protein sequence ID" value="AMC99322.1"/>
    <property type="molecule type" value="Genomic_DNA"/>
</dbReference>
<evidence type="ECO:0000313" key="2">
    <source>
        <dbReference type="EMBL" id="AMC99322.1"/>
    </source>
</evidence>
<sequence length="110" mass="11012">MASPPPRRSSLGIVSLLMALFGAVFLAGLVVVASIIADSAPGDTGGHSAGISLVGVELLFLIGLQLIAAGMGVASLRRPGEGRLFGLLGTATAMFIILMALLLTLAGRLA</sequence>
<gene>
    <name evidence="2" type="ORF">LOKO_00225</name>
</gene>
<reference evidence="2 3" key="2">
    <citation type="submission" date="2016-02" db="EMBL/GenBank/DDBJ databases">
        <authorList>
            <person name="Wen L."/>
            <person name="He K."/>
            <person name="Yang H."/>
        </authorList>
    </citation>
    <scope>NUCLEOTIDE SEQUENCE [LARGE SCALE GENOMIC DNA]</scope>
    <source>
        <strain evidence="2 3">AGD 8-3</strain>
    </source>
</reference>
<name>A0A0X8HAZ3_9GAMM</name>
<reference evidence="2 3" key="1">
    <citation type="journal article" date="2016" name="Genome Announc.">
        <title>Draft Genome Sequence of 'Halomonas chromatireducens' Strain AGD 8-3, a Haloalkaliphilic Chromate- and Selenite-Reducing Gammaproteobacterium.</title>
        <authorList>
            <person name="Sharko F.S."/>
            <person name="Shapovalova A.A."/>
            <person name="Tsygankova S.V."/>
            <person name="Komova A.V."/>
            <person name="Boulygina E.S."/>
            <person name="Teslyuk A.B."/>
            <person name="Gotovtsev P.M."/>
            <person name="Namsaraev Z.B."/>
            <person name="Khijniak T.V."/>
            <person name="Nedoluzhko A.V."/>
            <person name="Vasilov R.G."/>
        </authorList>
    </citation>
    <scope>NUCLEOTIDE SEQUENCE [LARGE SCALE GENOMIC DNA]</scope>
    <source>
        <strain evidence="2 3">AGD 8-3</strain>
    </source>
</reference>
<keyword evidence="1" id="KW-1133">Transmembrane helix</keyword>
<dbReference type="PATRIC" id="fig|507626.3.peg.220"/>
<feature type="transmembrane region" description="Helical" evidence="1">
    <location>
        <begin position="12"/>
        <end position="37"/>
    </location>
</feature>
<keyword evidence="1" id="KW-0472">Membrane</keyword>
<feature type="transmembrane region" description="Helical" evidence="1">
    <location>
        <begin position="49"/>
        <end position="72"/>
    </location>
</feature>
<organism evidence="2 3">
    <name type="scientific">Halomonas chromatireducens</name>
    <dbReference type="NCBI Taxonomy" id="507626"/>
    <lineage>
        <taxon>Bacteria</taxon>
        <taxon>Pseudomonadati</taxon>
        <taxon>Pseudomonadota</taxon>
        <taxon>Gammaproteobacteria</taxon>
        <taxon>Oceanospirillales</taxon>
        <taxon>Halomonadaceae</taxon>
        <taxon>Halomonas</taxon>
    </lineage>
</organism>
<evidence type="ECO:0000256" key="1">
    <source>
        <dbReference type="SAM" id="Phobius"/>
    </source>
</evidence>
<dbReference type="Proteomes" id="UP000063387">
    <property type="component" value="Chromosome"/>
</dbReference>
<keyword evidence="3" id="KW-1185">Reference proteome</keyword>
<dbReference type="RefSeq" id="WP_066443903.1">
    <property type="nucleotide sequence ID" value="NZ_CP014226.1"/>
</dbReference>
<keyword evidence="1" id="KW-0812">Transmembrane</keyword>
<evidence type="ECO:0000313" key="3">
    <source>
        <dbReference type="Proteomes" id="UP000063387"/>
    </source>
</evidence>
<dbReference type="KEGG" id="hco:LOKO_00225"/>